<dbReference type="GO" id="GO:0005886">
    <property type="term" value="C:plasma membrane"/>
    <property type="evidence" value="ECO:0007669"/>
    <property type="project" value="UniProtKB-SubCell"/>
</dbReference>
<dbReference type="SMART" id="SM00388">
    <property type="entry name" value="HisKA"/>
    <property type="match status" value="1"/>
</dbReference>
<evidence type="ECO:0000313" key="13">
    <source>
        <dbReference type="EMBL" id="SDE12094.1"/>
    </source>
</evidence>
<dbReference type="InterPro" id="IPR005467">
    <property type="entry name" value="His_kinase_dom"/>
</dbReference>
<dbReference type="PANTHER" id="PTHR45453">
    <property type="entry name" value="PHOSPHATE REGULON SENSOR PROTEIN PHOR"/>
    <property type="match status" value="1"/>
</dbReference>
<dbReference type="CDD" id="cd00082">
    <property type="entry name" value="HisKA"/>
    <property type="match status" value="1"/>
</dbReference>
<dbReference type="EMBL" id="FNAT01000001">
    <property type="protein sequence ID" value="SDE12094.1"/>
    <property type="molecule type" value="Genomic_DNA"/>
</dbReference>
<keyword evidence="14" id="KW-1185">Reference proteome</keyword>
<keyword evidence="10" id="KW-0902">Two-component regulatory system</keyword>
<keyword evidence="11" id="KW-0472">Membrane</keyword>
<name>A0A1G7AB18_9RHOB</name>
<dbReference type="Pfam" id="PF02518">
    <property type="entry name" value="HATPase_c"/>
    <property type="match status" value="1"/>
</dbReference>
<keyword evidence="6" id="KW-0808">Transferase</keyword>
<dbReference type="InterPro" id="IPR004358">
    <property type="entry name" value="Sig_transdc_His_kin-like_C"/>
</dbReference>
<dbReference type="InterPro" id="IPR035965">
    <property type="entry name" value="PAS-like_dom_sf"/>
</dbReference>
<dbReference type="InterPro" id="IPR003661">
    <property type="entry name" value="HisK_dim/P_dom"/>
</dbReference>
<dbReference type="Gene3D" id="1.10.287.130">
    <property type="match status" value="1"/>
</dbReference>
<dbReference type="Proteomes" id="UP000198922">
    <property type="component" value="Unassembled WGS sequence"/>
</dbReference>
<dbReference type="InterPro" id="IPR050351">
    <property type="entry name" value="BphY/WalK/GraS-like"/>
</dbReference>
<dbReference type="PANTHER" id="PTHR45453:SF1">
    <property type="entry name" value="PHOSPHATE REGULON SENSOR PROTEIN PHOR"/>
    <property type="match status" value="1"/>
</dbReference>
<gene>
    <name evidence="13" type="ORF">SAMN04488567_0887</name>
</gene>
<dbReference type="FunFam" id="3.30.565.10:FF:000023">
    <property type="entry name" value="PAS domain-containing sensor histidine kinase"/>
    <property type="match status" value="1"/>
</dbReference>
<dbReference type="Gene3D" id="3.30.565.10">
    <property type="entry name" value="Histidine kinase-like ATPase, C-terminal domain"/>
    <property type="match status" value="1"/>
</dbReference>
<evidence type="ECO:0000259" key="12">
    <source>
        <dbReference type="PROSITE" id="PS50109"/>
    </source>
</evidence>
<dbReference type="GO" id="GO:0016036">
    <property type="term" value="P:cellular response to phosphate starvation"/>
    <property type="evidence" value="ECO:0007669"/>
    <property type="project" value="TreeGrafter"/>
</dbReference>
<dbReference type="AlphaFoldDB" id="A0A1G7AB18"/>
<dbReference type="InterPro" id="IPR036890">
    <property type="entry name" value="HATPase_C_sf"/>
</dbReference>
<dbReference type="FunFam" id="1.10.287.130:FF:000008">
    <property type="entry name" value="Two-component sensor histidine kinase"/>
    <property type="match status" value="1"/>
</dbReference>
<dbReference type="STRING" id="521013.SAMN04488567_0887"/>
<comment type="catalytic activity">
    <reaction evidence="1">
        <text>ATP + protein L-histidine = ADP + protein N-phospho-L-histidine.</text>
        <dbReference type="EC" id="2.7.13.3"/>
    </reaction>
</comment>
<dbReference type="InterPro" id="IPR003594">
    <property type="entry name" value="HATPase_dom"/>
</dbReference>
<feature type="domain" description="Histidine kinase" evidence="12">
    <location>
        <begin position="136"/>
        <end position="360"/>
    </location>
</feature>
<dbReference type="GO" id="GO:0004721">
    <property type="term" value="F:phosphoprotein phosphatase activity"/>
    <property type="evidence" value="ECO:0007669"/>
    <property type="project" value="TreeGrafter"/>
</dbReference>
<dbReference type="PROSITE" id="PS50109">
    <property type="entry name" value="HIS_KIN"/>
    <property type="match status" value="1"/>
</dbReference>
<evidence type="ECO:0000256" key="2">
    <source>
        <dbReference type="ARBA" id="ARBA00004236"/>
    </source>
</evidence>
<dbReference type="SUPFAM" id="SSF47384">
    <property type="entry name" value="Homodimeric domain of signal transducing histidine kinase"/>
    <property type="match status" value="1"/>
</dbReference>
<dbReference type="EC" id="2.7.13.3" evidence="3"/>
<keyword evidence="4" id="KW-1003">Cell membrane</keyword>
<sequence length="360" mass="39336">MGLGRAADARYAMHMTSSPLDSLVSALPIPVLLVGPAERIEAANEPARRLLGAAQLGRHYITALRQPGVLDAVEATLRDGRSRQSRYLGREGGRDTTWTVSVGAVDLERGRGVLLSFEDVTAVEEAGAMRRDFVANVSHELRTPITALQGFIETLRGAARDDAKARERFLSIMDREVVRMAQLVSDLLSLSRVEQNERRRPTDPVELCGLVEQVVALLQPTAERDGVALRVSRPEGPIVVPGDEEQIRQVLSNLIGNAIKYGGAQRPVDITLAAPAQEAMLRAEGVRLCVADHGDGIELHHIPRLTERFYRIDSHRSRAVGGTGLGLAIVKHIVNRHRGRLRIESAPGQGSRFTVILPTR</sequence>
<keyword evidence="9" id="KW-0067">ATP-binding</keyword>
<keyword evidence="7" id="KW-0547">Nucleotide-binding</keyword>
<proteinExistence type="predicted"/>
<organism evidence="13 14">
    <name type="scientific">Limimaricola pyoseonensis</name>
    <dbReference type="NCBI Taxonomy" id="521013"/>
    <lineage>
        <taxon>Bacteria</taxon>
        <taxon>Pseudomonadati</taxon>
        <taxon>Pseudomonadota</taxon>
        <taxon>Alphaproteobacteria</taxon>
        <taxon>Rhodobacterales</taxon>
        <taxon>Paracoccaceae</taxon>
        <taxon>Limimaricola</taxon>
    </lineage>
</organism>
<evidence type="ECO:0000256" key="4">
    <source>
        <dbReference type="ARBA" id="ARBA00022475"/>
    </source>
</evidence>
<evidence type="ECO:0000256" key="11">
    <source>
        <dbReference type="ARBA" id="ARBA00023136"/>
    </source>
</evidence>
<dbReference type="SUPFAM" id="SSF55874">
    <property type="entry name" value="ATPase domain of HSP90 chaperone/DNA topoisomerase II/histidine kinase"/>
    <property type="match status" value="1"/>
</dbReference>
<evidence type="ECO:0000256" key="10">
    <source>
        <dbReference type="ARBA" id="ARBA00023012"/>
    </source>
</evidence>
<dbReference type="SUPFAM" id="SSF55785">
    <property type="entry name" value="PYP-like sensor domain (PAS domain)"/>
    <property type="match status" value="1"/>
</dbReference>
<protein>
    <recommendedName>
        <fullName evidence="3">histidine kinase</fullName>
        <ecNumber evidence="3">2.7.13.3</ecNumber>
    </recommendedName>
</protein>
<comment type="subcellular location">
    <subcellularLocation>
        <location evidence="2">Cell membrane</location>
    </subcellularLocation>
</comment>
<dbReference type="GO" id="GO:0000155">
    <property type="term" value="F:phosphorelay sensor kinase activity"/>
    <property type="evidence" value="ECO:0007669"/>
    <property type="project" value="InterPro"/>
</dbReference>
<evidence type="ECO:0000256" key="8">
    <source>
        <dbReference type="ARBA" id="ARBA00022777"/>
    </source>
</evidence>
<dbReference type="Pfam" id="PF00512">
    <property type="entry name" value="HisKA"/>
    <property type="match status" value="1"/>
</dbReference>
<keyword evidence="5" id="KW-0597">Phosphoprotein</keyword>
<evidence type="ECO:0000313" key="14">
    <source>
        <dbReference type="Proteomes" id="UP000198922"/>
    </source>
</evidence>
<reference evidence="14" key="1">
    <citation type="submission" date="2016-10" db="EMBL/GenBank/DDBJ databases">
        <authorList>
            <person name="Varghese N."/>
            <person name="Submissions S."/>
        </authorList>
    </citation>
    <scope>NUCLEOTIDE SEQUENCE [LARGE SCALE GENOMIC DNA]</scope>
    <source>
        <strain evidence="14">DSM 21424</strain>
    </source>
</reference>
<accession>A0A1G7AB18</accession>
<dbReference type="SMART" id="SM00387">
    <property type="entry name" value="HATPase_c"/>
    <property type="match status" value="1"/>
</dbReference>
<evidence type="ECO:0000256" key="5">
    <source>
        <dbReference type="ARBA" id="ARBA00022553"/>
    </source>
</evidence>
<evidence type="ECO:0000256" key="7">
    <source>
        <dbReference type="ARBA" id="ARBA00022741"/>
    </source>
</evidence>
<keyword evidence="8 13" id="KW-0418">Kinase</keyword>
<dbReference type="InterPro" id="IPR036097">
    <property type="entry name" value="HisK_dim/P_sf"/>
</dbReference>
<evidence type="ECO:0000256" key="3">
    <source>
        <dbReference type="ARBA" id="ARBA00012438"/>
    </source>
</evidence>
<evidence type="ECO:0000256" key="9">
    <source>
        <dbReference type="ARBA" id="ARBA00022840"/>
    </source>
</evidence>
<dbReference type="Gene3D" id="3.30.450.20">
    <property type="entry name" value="PAS domain"/>
    <property type="match status" value="1"/>
</dbReference>
<evidence type="ECO:0000256" key="6">
    <source>
        <dbReference type="ARBA" id="ARBA00022679"/>
    </source>
</evidence>
<evidence type="ECO:0000256" key="1">
    <source>
        <dbReference type="ARBA" id="ARBA00000085"/>
    </source>
</evidence>
<dbReference type="PRINTS" id="PR00344">
    <property type="entry name" value="BCTRLSENSOR"/>
</dbReference>
<dbReference type="GO" id="GO:0005524">
    <property type="term" value="F:ATP binding"/>
    <property type="evidence" value="ECO:0007669"/>
    <property type="project" value="UniProtKB-KW"/>
</dbReference>